<protein>
    <submittedName>
        <fullName evidence="2">Uncharacterized protein</fullName>
    </submittedName>
</protein>
<comment type="caution">
    <text evidence="2">The sequence shown here is derived from an EMBL/GenBank/DDBJ whole genome shotgun (WGS) entry which is preliminary data.</text>
</comment>
<keyword evidence="1" id="KW-0472">Membrane</keyword>
<keyword evidence="3" id="KW-1185">Reference proteome</keyword>
<evidence type="ECO:0000313" key="3">
    <source>
        <dbReference type="Proteomes" id="UP000632377"/>
    </source>
</evidence>
<evidence type="ECO:0000313" key="2">
    <source>
        <dbReference type="EMBL" id="MBL4937449.1"/>
    </source>
</evidence>
<dbReference type="RefSeq" id="WP_202750199.1">
    <property type="nucleotide sequence ID" value="NZ_JAESWC010000014.1"/>
</dbReference>
<keyword evidence="1" id="KW-0812">Transmembrane</keyword>
<proteinExistence type="predicted"/>
<accession>A0ABS1TDL0</accession>
<name>A0ABS1TDL0_9CLOT</name>
<dbReference type="EMBL" id="JAESWC010000014">
    <property type="protein sequence ID" value="MBL4937449.1"/>
    <property type="molecule type" value="Genomic_DNA"/>
</dbReference>
<sequence>MNEIFNPSLLISLGPSGSKALDFSKKLLAYMPKHFLDLVDYYNAESLESLSKEIQEIVDTRLLSAKYLNRLVDLGYKVRSENISSVKINIYLLWDVYNSDISAFEVLKMLSSLNYGNIDKEQHSGVSLYVLPLMEKEWTLEEKSSIESIEKLKQIVEYVSKKENILNIDSKVYVLHCVSNDGTRIPMKELEYISGILTYLNILPSKEPPLSNFNRRLLMNEGDYKVGTIGITTLTVFKDTLLEDFSRYMAEDILKYAVESEVHGEFSGNKVFQLINYEVHKNKLKQNINIVEEEDCCRLSNIEQFELNLPKDISEYPKVFKNWEEFIEHQCLTDMKKTIDKNAHSSAEEIIENIEEDLSNITLNYSLKEAVNYLNTLEKHILKQKPANKASISTDTSKLNKELKQRVENYPNLIGYIGKCIILAAFFLYSMINILYPRFDIEVNIVISIVFFLIFFAAAYLEYWFTLKRINTFIKAYKEEVYIKSGSLINLYIEKSLLDNQKGLINYITSKREELISCIKKCRELSMLMSPVKLEEEENMGNLISDLLNFEDRSNFYKEKVPRISDLYRNFLLELGGFKEFNKGNLEDKIKKFCLEASPIYIELDFFEYMKFKYKENISEELSKWIDKGLVKSKYLLQYINNDLLEEHSLFITSPQVYKVTREMKPDDLSGFDVSIIEGRDIYTNCISIIRLCLGVNFNNIAPVRKLLRESERNA</sequence>
<dbReference type="Proteomes" id="UP000632377">
    <property type="component" value="Unassembled WGS sequence"/>
</dbReference>
<organism evidence="2 3">
    <name type="scientific">Clostridium rhizosphaerae</name>
    <dbReference type="NCBI Taxonomy" id="2803861"/>
    <lineage>
        <taxon>Bacteria</taxon>
        <taxon>Bacillati</taxon>
        <taxon>Bacillota</taxon>
        <taxon>Clostridia</taxon>
        <taxon>Eubacteriales</taxon>
        <taxon>Clostridiaceae</taxon>
        <taxon>Clostridium</taxon>
    </lineage>
</organism>
<gene>
    <name evidence="2" type="ORF">JK636_17140</name>
</gene>
<feature type="transmembrane region" description="Helical" evidence="1">
    <location>
        <begin position="443"/>
        <end position="465"/>
    </location>
</feature>
<feature type="transmembrane region" description="Helical" evidence="1">
    <location>
        <begin position="413"/>
        <end position="436"/>
    </location>
</feature>
<keyword evidence="1" id="KW-1133">Transmembrane helix</keyword>
<evidence type="ECO:0000256" key="1">
    <source>
        <dbReference type="SAM" id="Phobius"/>
    </source>
</evidence>
<reference evidence="2 3" key="1">
    <citation type="submission" date="2021-01" db="EMBL/GenBank/DDBJ databases">
        <title>Genome public.</title>
        <authorList>
            <person name="Liu C."/>
            <person name="Sun Q."/>
        </authorList>
    </citation>
    <scope>NUCLEOTIDE SEQUENCE [LARGE SCALE GENOMIC DNA]</scope>
    <source>
        <strain evidence="2 3">YIM B02515</strain>
    </source>
</reference>